<dbReference type="RefSeq" id="WP_209809917.1">
    <property type="nucleotide sequence ID" value="NZ_JAGGKT010000004.1"/>
</dbReference>
<keyword evidence="1" id="KW-1133">Transmembrane helix</keyword>
<evidence type="ECO:0000256" key="1">
    <source>
        <dbReference type="SAM" id="Phobius"/>
    </source>
</evidence>
<keyword evidence="1" id="KW-0472">Membrane</keyword>
<evidence type="ECO:0000313" key="2">
    <source>
        <dbReference type="EMBL" id="MBP1931834.1"/>
    </source>
</evidence>
<keyword evidence="3" id="KW-1185">Reference proteome</keyword>
<evidence type="ECO:0000313" key="3">
    <source>
        <dbReference type="Proteomes" id="UP001519343"/>
    </source>
</evidence>
<gene>
    <name evidence="2" type="ORF">J2Z37_001835</name>
</gene>
<accession>A0ABS4GNJ8</accession>
<name>A0ABS4GNJ8_9BACL</name>
<feature type="transmembrane region" description="Helical" evidence="1">
    <location>
        <begin position="6"/>
        <end position="25"/>
    </location>
</feature>
<protein>
    <submittedName>
        <fullName evidence="2">Uncharacterized protein</fullName>
    </submittedName>
</protein>
<keyword evidence="1" id="KW-0812">Transmembrane</keyword>
<dbReference type="EMBL" id="JAGGKT010000004">
    <property type="protein sequence ID" value="MBP1931834.1"/>
    <property type="molecule type" value="Genomic_DNA"/>
</dbReference>
<sequence>MVERIIYIGIGFFVAYLLGQIRVWMIRNQIKTLHKKYSDIALESEAYLTYPDLDRVANKLIIIEKESGVKALKSVCNDLKEIID</sequence>
<comment type="caution">
    <text evidence="2">The sequence shown here is derived from an EMBL/GenBank/DDBJ whole genome shotgun (WGS) entry which is preliminary data.</text>
</comment>
<dbReference type="Proteomes" id="UP001519343">
    <property type="component" value="Unassembled WGS sequence"/>
</dbReference>
<organism evidence="2 3">
    <name type="scientific">Ammoniphilus resinae</name>
    <dbReference type="NCBI Taxonomy" id="861532"/>
    <lineage>
        <taxon>Bacteria</taxon>
        <taxon>Bacillati</taxon>
        <taxon>Bacillota</taxon>
        <taxon>Bacilli</taxon>
        <taxon>Bacillales</taxon>
        <taxon>Paenibacillaceae</taxon>
        <taxon>Aneurinibacillus group</taxon>
        <taxon>Ammoniphilus</taxon>
    </lineage>
</organism>
<proteinExistence type="predicted"/>
<reference evidence="2 3" key="1">
    <citation type="submission" date="2021-03" db="EMBL/GenBank/DDBJ databases">
        <title>Genomic Encyclopedia of Type Strains, Phase IV (KMG-IV): sequencing the most valuable type-strain genomes for metagenomic binning, comparative biology and taxonomic classification.</title>
        <authorList>
            <person name="Goeker M."/>
        </authorList>
    </citation>
    <scope>NUCLEOTIDE SEQUENCE [LARGE SCALE GENOMIC DNA]</scope>
    <source>
        <strain evidence="2 3">DSM 24738</strain>
    </source>
</reference>